<evidence type="ECO:0000313" key="1">
    <source>
        <dbReference type="EMBL" id="CAG8847834.1"/>
    </source>
</evidence>
<dbReference type="EMBL" id="CAJVQC010157911">
    <property type="protein sequence ID" value="CAG8847834.1"/>
    <property type="molecule type" value="Genomic_DNA"/>
</dbReference>
<proteinExistence type="predicted"/>
<protein>
    <submittedName>
        <fullName evidence="1">31970_t:CDS:1</fullName>
    </submittedName>
</protein>
<sequence>EEIRYDKVNNVYTVPSVTTTRKFYTIDLSIGTCTCIAALGGSLCKHQATMAIKYHKG</sequence>
<reference evidence="1" key="1">
    <citation type="submission" date="2021-06" db="EMBL/GenBank/DDBJ databases">
        <authorList>
            <person name="Kallberg Y."/>
            <person name="Tangrot J."/>
            <person name="Rosling A."/>
        </authorList>
    </citation>
    <scope>NUCLEOTIDE SEQUENCE</scope>
    <source>
        <strain evidence="1">MA461A</strain>
    </source>
</reference>
<name>A0ACA9SWS5_9GLOM</name>
<gene>
    <name evidence="1" type="ORF">RPERSI_LOCUS34833</name>
</gene>
<dbReference type="Proteomes" id="UP000789920">
    <property type="component" value="Unassembled WGS sequence"/>
</dbReference>
<evidence type="ECO:0000313" key="2">
    <source>
        <dbReference type="Proteomes" id="UP000789920"/>
    </source>
</evidence>
<keyword evidence="2" id="KW-1185">Reference proteome</keyword>
<feature type="non-terminal residue" evidence="1">
    <location>
        <position position="57"/>
    </location>
</feature>
<feature type="non-terminal residue" evidence="1">
    <location>
        <position position="1"/>
    </location>
</feature>
<comment type="caution">
    <text evidence="1">The sequence shown here is derived from an EMBL/GenBank/DDBJ whole genome shotgun (WGS) entry which is preliminary data.</text>
</comment>
<organism evidence="1 2">
    <name type="scientific">Racocetra persica</name>
    <dbReference type="NCBI Taxonomy" id="160502"/>
    <lineage>
        <taxon>Eukaryota</taxon>
        <taxon>Fungi</taxon>
        <taxon>Fungi incertae sedis</taxon>
        <taxon>Mucoromycota</taxon>
        <taxon>Glomeromycotina</taxon>
        <taxon>Glomeromycetes</taxon>
        <taxon>Diversisporales</taxon>
        <taxon>Gigasporaceae</taxon>
        <taxon>Racocetra</taxon>
    </lineage>
</organism>
<accession>A0ACA9SWS5</accession>